<feature type="compositionally biased region" description="Basic residues" evidence="1">
    <location>
        <begin position="7"/>
        <end position="17"/>
    </location>
</feature>
<dbReference type="Gene3D" id="1.20.1280.50">
    <property type="match status" value="1"/>
</dbReference>
<dbReference type="Proteomes" id="UP000184267">
    <property type="component" value="Unassembled WGS sequence"/>
</dbReference>
<evidence type="ECO:0000256" key="1">
    <source>
        <dbReference type="SAM" id="MobiDB-lite"/>
    </source>
</evidence>
<comment type="caution">
    <text evidence="3">The sequence shown here is derived from an EMBL/GenBank/DDBJ whole genome shotgun (WGS) entry which is preliminary data.</text>
</comment>
<proteinExistence type="predicted"/>
<dbReference type="InterPro" id="IPR036047">
    <property type="entry name" value="F-box-like_dom_sf"/>
</dbReference>
<dbReference type="OMA" id="ECHFPAQ"/>
<dbReference type="AlphaFoldDB" id="A0A1M2VEY5"/>
<reference evidence="3 4" key="1">
    <citation type="submission" date="2016-10" db="EMBL/GenBank/DDBJ databases">
        <title>Genome sequence of the basidiomycete white-rot fungus Trametes pubescens.</title>
        <authorList>
            <person name="Makela M.R."/>
            <person name="Granchi Z."/>
            <person name="Peng M."/>
            <person name="De Vries R.P."/>
            <person name="Grigoriev I."/>
            <person name="Riley R."/>
            <person name="Hilden K."/>
        </authorList>
    </citation>
    <scope>NUCLEOTIDE SEQUENCE [LARGE SCALE GENOMIC DNA]</scope>
    <source>
        <strain evidence="3 4">FBCC735</strain>
    </source>
</reference>
<dbReference type="STRING" id="154538.A0A1M2VEY5"/>
<evidence type="ECO:0000313" key="3">
    <source>
        <dbReference type="EMBL" id="OJT06108.1"/>
    </source>
</evidence>
<organism evidence="3 4">
    <name type="scientific">Trametes pubescens</name>
    <name type="common">White-rot fungus</name>
    <dbReference type="NCBI Taxonomy" id="154538"/>
    <lineage>
        <taxon>Eukaryota</taxon>
        <taxon>Fungi</taxon>
        <taxon>Dikarya</taxon>
        <taxon>Basidiomycota</taxon>
        <taxon>Agaricomycotina</taxon>
        <taxon>Agaricomycetes</taxon>
        <taxon>Polyporales</taxon>
        <taxon>Polyporaceae</taxon>
        <taxon>Trametes</taxon>
    </lineage>
</organism>
<sequence length="546" mass="61678">MNPRTHSMIRARQRKAPQQRGPSTTIHDLPFEILATIFLTFRDAAPSLEWIRLAWVCRHWQHVALETRTFWAQLHLICPLNLSLVSVLLCRSGESDLNVEVDVTGRNVRDHKNNGLMIMGLILAHARRLRSLAVTFHYDQTLAIQMALSGVKPRLNTLVLRADYEEVAGDNINEGFYVVSQLSLSLSDVPALRHLSIAHLVVDAPEPILRNLVSLELHGFYGLRLGLGVARIEEWIHDVLGTTSSTLEHLTLKRFDCFQQDLEIAPIEFQKLRSLKMREDTCNGWSIESFLNIARLPATTSLDLHDSSHVVWRVPPVDFANSTAPIPFRADDRNEALAVLLRAKVLPGPRAGEEFDCTRWASDTESTVWRATTDPRDLPNGDEFTHDLFQMTDALGTVLAREIVEEYECHFPAQRDTFDAWPGPAGGFLKLRKCTFGGTRAIEELLVLLSQCGGIPTLEEMTLCVPEMADSILDVFRQIAEWRSCGKGKLVAPSLLRFRLPQRLWNCVETSAKIAQLHAEMARTSVEVYYLDCQICHRKQPKGKQS</sequence>
<dbReference type="SUPFAM" id="SSF81383">
    <property type="entry name" value="F-box domain"/>
    <property type="match status" value="1"/>
</dbReference>
<evidence type="ECO:0000313" key="4">
    <source>
        <dbReference type="Proteomes" id="UP000184267"/>
    </source>
</evidence>
<feature type="domain" description="F-box" evidence="2">
    <location>
        <begin position="26"/>
        <end position="76"/>
    </location>
</feature>
<dbReference type="Pfam" id="PF12937">
    <property type="entry name" value="F-box-like"/>
    <property type="match status" value="1"/>
</dbReference>
<protein>
    <recommendedName>
        <fullName evidence="2">F-box domain-containing protein</fullName>
    </recommendedName>
</protein>
<dbReference type="OrthoDB" id="2746465at2759"/>
<name>A0A1M2VEY5_TRAPU</name>
<feature type="region of interest" description="Disordered" evidence="1">
    <location>
        <begin position="1"/>
        <end position="24"/>
    </location>
</feature>
<gene>
    <name evidence="3" type="ORF">TRAPUB_3043</name>
</gene>
<keyword evidence="4" id="KW-1185">Reference proteome</keyword>
<evidence type="ECO:0000259" key="2">
    <source>
        <dbReference type="Pfam" id="PF12937"/>
    </source>
</evidence>
<dbReference type="EMBL" id="MNAD01001353">
    <property type="protein sequence ID" value="OJT06108.1"/>
    <property type="molecule type" value="Genomic_DNA"/>
</dbReference>
<accession>A0A1M2VEY5</accession>
<dbReference type="InterPro" id="IPR001810">
    <property type="entry name" value="F-box_dom"/>
</dbReference>